<dbReference type="GO" id="GO:0000724">
    <property type="term" value="P:double-strand break repair via homologous recombination"/>
    <property type="evidence" value="ECO:0007669"/>
    <property type="project" value="TreeGrafter"/>
</dbReference>
<protein>
    <recommendedName>
        <fullName evidence="7">DNA 3'-5' helicase</fullName>
        <ecNumber evidence="7">5.6.2.4</ecNumber>
    </recommendedName>
</protein>
<gene>
    <name evidence="11" type="ORF">GMRT_14160</name>
</gene>
<dbReference type="EMBL" id="VDLU01000004">
    <property type="protein sequence ID" value="TNJ27050.1"/>
    <property type="molecule type" value="Genomic_DNA"/>
</dbReference>
<comment type="catalytic activity">
    <reaction evidence="6">
        <text>Couples ATP hydrolysis with the unwinding of duplex DNA by translocating in the 3'-5' direction.</text>
        <dbReference type="EC" id="5.6.2.4"/>
    </reaction>
</comment>
<organism evidence="11 12">
    <name type="scientific">Giardia muris</name>
    <dbReference type="NCBI Taxonomy" id="5742"/>
    <lineage>
        <taxon>Eukaryota</taxon>
        <taxon>Metamonada</taxon>
        <taxon>Diplomonadida</taxon>
        <taxon>Hexamitidae</taxon>
        <taxon>Giardiinae</taxon>
        <taxon>Giardia</taxon>
    </lineage>
</organism>
<evidence type="ECO:0000256" key="3">
    <source>
        <dbReference type="ARBA" id="ARBA00022801"/>
    </source>
</evidence>
<dbReference type="InterPro" id="IPR004589">
    <property type="entry name" value="DNA_helicase_ATP-dep_RecQ"/>
</dbReference>
<keyword evidence="4 11" id="KW-0347">Helicase</keyword>
<dbReference type="Proteomes" id="UP000315496">
    <property type="component" value="Chromosome 4"/>
</dbReference>
<evidence type="ECO:0000259" key="10">
    <source>
        <dbReference type="PROSITE" id="PS51194"/>
    </source>
</evidence>
<evidence type="ECO:0000256" key="5">
    <source>
        <dbReference type="ARBA" id="ARBA00022840"/>
    </source>
</evidence>
<accession>A0A4Z1SN74</accession>
<comment type="similarity">
    <text evidence="1">Belongs to the helicase family. RecQ subfamily.</text>
</comment>
<dbReference type="InterPro" id="IPR014001">
    <property type="entry name" value="Helicase_ATP-bd"/>
</dbReference>
<keyword evidence="3" id="KW-0378">Hydrolase</keyword>
<sequence length="588" mass="65732">MGRELDQVLRMVFGHESFRPLQREAVEAVCDGHDVLVVFPTGAGKSLVYQLAAIALKQTAVVISPLIALMDDQVTRLRALGLSVYTINSSVSMNTRVQAYDRMRENPRSISFLYITPEALSNSEFRQLFRAMVENRFIGFIAVDECHVLSDWGNTFRKSYRNLSCLRDLAPNVPIIALTATATRYTAQDIVSCLHLHPDFHIFVRSFNRPNIYYRILYCPPSTAKIGLLVQCLRAYSQRIERGDPAIPESPAAPGAVIVYCYTRAETEAVARKLVEEGFNAQYFHAGMEPGAKAALLQDWLRPQTASGIVVMVATIAFGMGIDRPDVRLVVHYNLPRSMESFYQESGRAGRDGEPAVSVVIFDLGDIGPAITRVQRENSQFELYSLYSFLLYALRKRCRRASLLGYFNSGVEEDSSLGSTCCDVCAGRISQMASEYLDARDSIEQKLNSCLTGSGKQFRGSLRDFGQSGTSSVLSQNERREVVKDKKKNSEHLSEPPAKQRPTEPEEQPQGKYEQRLVTYLRTLLVHLPDSVLHEGLVEIEEMVVALAGGDSIKRAGCYRHLYTALRKTATYPTRDVIASLVLAYFEA</sequence>
<evidence type="ECO:0000256" key="2">
    <source>
        <dbReference type="ARBA" id="ARBA00022741"/>
    </source>
</evidence>
<feature type="compositionally biased region" description="Polar residues" evidence="8">
    <location>
        <begin position="467"/>
        <end position="476"/>
    </location>
</feature>
<dbReference type="GO" id="GO:0016787">
    <property type="term" value="F:hydrolase activity"/>
    <property type="evidence" value="ECO:0007669"/>
    <property type="project" value="UniProtKB-KW"/>
</dbReference>
<dbReference type="SMART" id="SM00487">
    <property type="entry name" value="DEXDc"/>
    <property type="match status" value="1"/>
</dbReference>
<feature type="compositionally biased region" description="Basic and acidic residues" evidence="8">
    <location>
        <begin position="477"/>
        <end position="494"/>
    </location>
</feature>
<keyword evidence="2" id="KW-0547">Nucleotide-binding</keyword>
<feature type="domain" description="Helicase C-terminal" evidence="10">
    <location>
        <begin position="239"/>
        <end position="395"/>
    </location>
</feature>
<dbReference type="AlphaFoldDB" id="A0A4Z1SN74"/>
<proteinExistence type="inferred from homology"/>
<evidence type="ECO:0000256" key="8">
    <source>
        <dbReference type="SAM" id="MobiDB-lite"/>
    </source>
</evidence>
<dbReference type="OrthoDB" id="10261556at2759"/>
<feature type="domain" description="Helicase ATP-binding" evidence="9">
    <location>
        <begin position="26"/>
        <end position="200"/>
    </location>
</feature>
<dbReference type="Pfam" id="PF00271">
    <property type="entry name" value="Helicase_C"/>
    <property type="match status" value="1"/>
</dbReference>
<evidence type="ECO:0000256" key="6">
    <source>
        <dbReference type="ARBA" id="ARBA00034617"/>
    </source>
</evidence>
<evidence type="ECO:0000256" key="1">
    <source>
        <dbReference type="ARBA" id="ARBA00005446"/>
    </source>
</evidence>
<dbReference type="VEuPathDB" id="GiardiaDB:GMRT_14160"/>
<dbReference type="Gene3D" id="3.40.50.300">
    <property type="entry name" value="P-loop containing nucleotide triphosphate hydrolases"/>
    <property type="match status" value="2"/>
</dbReference>
<dbReference type="GO" id="GO:0005694">
    <property type="term" value="C:chromosome"/>
    <property type="evidence" value="ECO:0007669"/>
    <property type="project" value="TreeGrafter"/>
</dbReference>
<evidence type="ECO:0000259" key="9">
    <source>
        <dbReference type="PROSITE" id="PS51192"/>
    </source>
</evidence>
<evidence type="ECO:0000256" key="4">
    <source>
        <dbReference type="ARBA" id="ARBA00022806"/>
    </source>
</evidence>
<dbReference type="InterPro" id="IPR001650">
    <property type="entry name" value="Helicase_C-like"/>
</dbReference>
<dbReference type="PANTHER" id="PTHR13710:SF120">
    <property type="entry name" value="BIFUNCTIONAL 3'-5' EXONUCLEASE_ATP-DEPENDENT HELICASE WRN"/>
    <property type="match status" value="1"/>
</dbReference>
<keyword evidence="5" id="KW-0067">ATP-binding</keyword>
<dbReference type="SUPFAM" id="SSF52540">
    <property type="entry name" value="P-loop containing nucleoside triphosphate hydrolases"/>
    <property type="match status" value="1"/>
</dbReference>
<name>A0A4Z1SN74_GIAMU</name>
<comment type="caution">
    <text evidence="11">The sequence shown here is derived from an EMBL/GenBank/DDBJ whole genome shotgun (WGS) entry which is preliminary data.</text>
</comment>
<dbReference type="Pfam" id="PF00270">
    <property type="entry name" value="DEAD"/>
    <property type="match status" value="1"/>
</dbReference>
<dbReference type="PROSITE" id="PS51192">
    <property type="entry name" value="HELICASE_ATP_BIND_1"/>
    <property type="match status" value="1"/>
</dbReference>
<dbReference type="GO" id="GO:0005634">
    <property type="term" value="C:nucleus"/>
    <property type="evidence" value="ECO:0007669"/>
    <property type="project" value="TreeGrafter"/>
</dbReference>
<dbReference type="PANTHER" id="PTHR13710">
    <property type="entry name" value="DNA HELICASE RECQ FAMILY MEMBER"/>
    <property type="match status" value="1"/>
</dbReference>
<dbReference type="GO" id="GO:0003676">
    <property type="term" value="F:nucleic acid binding"/>
    <property type="evidence" value="ECO:0007669"/>
    <property type="project" value="InterPro"/>
</dbReference>
<dbReference type="SMART" id="SM00490">
    <property type="entry name" value="HELICc"/>
    <property type="match status" value="1"/>
</dbReference>
<dbReference type="PROSITE" id="PS51194">
    <property type="entry name" value="HELICASE_CTER"/>
    <property type="match status" value="1"/>
</dbReference>
<dbReference type="NCBIfam" id="TIGR00614">
    <property type="entry name" value="recQ_fam"/>
    <property type="match status" value="1"/>
</dbReference>
<dbReference type="GO" id="GO:0005524">
    <property type="term" value="F:ATP binding"/>
    <property type="evidence" value="ECO:0007669"/>
    <property type="project" value="UniProtKB-KW"/>
</dbReference>
<dbReference type="InterPro" id="IPR011545">
    <property type="entry name" value="DEAD/DEAH_box_helicase_dom"/>
</dbReference>
<reference evidence="11 12" key="1">
    <citation type="submission" date="2019-05" db="EMBL/GenBank/DDBJ databases">
        <title>The compact genome of Giardia muris reveals important steps in the evolution of intestinal protozoan parasites.</title>
        <authorList>
            <person name="Xu F."/>
            <person name="Jimenez-Gonzalez A."/>
            <person name="Einarsson E."/>
            <person name="Astvaldsson A."/>
            <person name="Peirasmaki D."/>
            <person name="Eckmann L."/>
            <person name="Andersson J.O."/>
            <person name="Svard S.G."/>
            <person name="Jerlstrom-Hultqvist J."/>
        </authorList>
    </citation>
    <scope>NUCLEOTIDE SEQUENCE [LARGE SCALE GENOMIC DNA]</scope>
    <source>
        <strain evidence="11 12">Roberts-Thomson</strain>
    </source>
</reference>
<keyword evidence="12" id="KW-1185">Reference proteome</keyword>
<evidence type="ECO:0000256" key="7">
    <source>
        <dbReference type="ARBA" id="ARBA00034808"/>
    </source>
</evidence>
<dbReference type="CDD" id="cd17920">
    <property type="entry name" value="DEXHc_RecQ"/>
    <property type="match status" value="1"/>
</dbReference>
<dbReference type="GO" id="GO:0009378">
    <property type="term" value="F:four-way junction helicase activity"/>
    <property type="evidence" value="ECO:0007669"/>
    <property type="project" value="TreeGrafter"/>
</dbReference>
<dbReference type="GO" id="GO:0043138">
    <property type="term" value="F:3'-5' DNA helicase activity"/>
    <property type="evidence" value="ECO:0007669"/>
    <property type="project" value="UniProtKB-EC"/>
</dbReference>
<dbReference type="GO" id="GO:0005737">
    <property type="term" value="C:cytoplasm"/>
    <property type="evidence" value="ECO:0007669"/>
    <property type="project" value="TreeGrafter"/>
</dbReference>
<feature type="region of interest" description="Disordered" evidence="8">
    <location>
        <begin position="462"/>
        <end position="512"/>
    </location>
</feature>
<dbReference type="InterPro" id="IPR027417">
    <property type="entry name" value="P-loop_NTPase"/>
</dbReference>
<evidence type="ECO:0000313" key="11">
    <source>
        <dbReference type="EMBL" id="TNJ27050.1"/>
    </source>
</evidence>
<dbReference type="EC" id="5.6.2.4" evidence="7"/>
<evidence type="ECO:0000313" key="12">
    <source>
        <dbReference type="Proteomes" id="UP000315496"/>
    </source>
</evidence>